<protein>
    <submittedName>
        <fullName evidence="3">P pilus assembly chaperone PapD</fullName>
    </submittedName>
</protein>
<feature type="domain" description="Pili assembly chaperone N-terminal" evidence="2">
    <location>
        <begin position="53"/>
        <end position="166"/>
    </location>
</feature>
<dbReference type="GO" id="GO:0071555">
    <property type="term" value="P:cell wall organization"/>
    <property type="evidence" value="ECO:0007669"/>
    <property type="project" value="InterPro"/>
</dbReference>
<name>A0A318FU11_KLEOX</name>
<accession>A0A318FU11</accession>
<proteinExistence type="predicted"/>
<evidence type="ECO:0000256" key="1">
    <source>
        <dbReference type="SAM" id="SignalP"/>
    </source>
</evidence>
<dbReference type="AlphaFoldDB" id="A0A318FU11"/>
<reference evidence="3 4" key="1">
    <citation type="submission" date="2018-05" db="EMBL/GenBank/DDBJ databases">
        <title>Freshwater and sediment microbial communities from various areas in North America, analyzing microbe dynamics in response to fracking.</title>
        <authorList>
            <person name="Lamendella R."/>
        </authorList>
    </citation>
    <scope>NUCLEOTIDE SEQUENCE [LARGE SCALE GENOMIC DNA]</scope>
    <source>
        <strain evidence="3 4">67</strain>
    </source>
</reference>
<sequence>MAKSALQVKYMFRRYGVTFNNLFRIAACALALWLPSASQAISVGNLTFSLSPEDEFAAKRVLNNNKSVRLYQVSVIAIDRPGGKEVRSRPADGELLFSPRQMTLQAGESEYFKFYYHGPKDNRERYYRVSFREIPTRNHIMRNASGAAISMDPVVVMDSILVVRPRQVNFKWVYDRAAGTVSNTGNTWFKLLIKPGCDTTEEEGDAWYLRPGDVVRQATLRQTGNHYIVYNDKFIKMTKDCPVK</sequence>
<dbReference type="EMBL" id="QJJG01000006">
    <property type="protein sequence ID" value="PXW45961.1"/>
    <property type="molecule type" value="Genomic_DNA"/>
</dbReference>
<evidence type="ECO:0000313" key="3">
    <source>
        <dbReference type="EMBL" id="PXW45961.1"/>
    </source>
</evidence>
<dbReference type="InterPro" id="IPR008962">
    <property type="entry name" value="PapD-like_sf"/>
</dbReference>
<dbReference type="GO" id="GO:0030288">
    <property type="term" value="C:outer membrane-bounded periplasmic space"/>
    <property type="evidence" value="ECO:0007669"/>
    <property type="project" value="InterPro"/>
</dbReference>
<dbReference type="InterPro" id="IPR013783">
    <property type="entry name" value="Ig-like_fold"/>
</dbReference>
<dbReference type="SUPFAM" id="SSF49354">
    <property type="entry name" value="PapD-like"/>
    <property type="match status" value="1"/>
</dbReference>
<gene>
    <name evidence="3" type="ORF">DET57_106209</name>
</gene>
<feature type="chain" id="PRO_5016318537" evidence="1">
    <location>
        <begin position="41"/>
        <end position="244"/>
    </location>
</feature>
<dbReference type="Pfam" id="PF00345">
    <property type="entry name" value="PapD_N"/>
    <property type="match status" value="1"/>
</dbReference>
<dbReference type="Gene3D" id="2.60.40.10">
    <property type="entry name" value="Immunoglobulins"/>
    <property type="match status" value="1"/>
</dbReference>
<dbReference type="Proteomes" id="UP000247485">
    <property type="component" value="Unassembled WGS sequence"/>
</dbReference>
<dbReference type="InterPro" id="IPR016147">
    <property type="entry name" value="Pili_assmbl_chaperone_N"/>
</dbReference>
<feature type="signal peptide" evidence="1">
    <location>
        <begin position="1"/>
        <end position="40"/>
    </location>
</feature>
<comment type="caution">
    <text evidence="3">The sequence shown here is derived from an EMBL/GenBank/DDBJ whole genome shotgun (WGS) entry which is preliminary data.</text>
</comment>
<evidence type="ECO:0000259" key="2">
    <source>
        <dbReference type="Pfam" id="PF00345"/>
    </source>
</evidence>
<evidence type="ECO:0000313" key="4">
    <source>
        <dbReference type="Proteomes" id="UP000247485"/>
    </source>
</evidence>
<organism evidence="3 4">
    <name type="scientific">Klebsiella oxytoca</name>
    <dbReference type="NCBI Taxonomy" id="571"/>
    <lineage>
        <taxon>Bacteria</taxon>
        <taxon>Pseudomonadati</taxon>
        <taxon>Pseudomonadota</taxon>
        <taxon>Gammaproteobacteria</taxon>
        <taxon>Enterobacterales</taxon>
        <taxon>Enterobacteriaceae</taxon>
        <taxon>Klebsiella/Raoultella group</taxon>
        <taxon>Klebsiella</taxon>
    </lineage>
</organism>
<keyword evidence="1" id="KW-0732">Signal</keyword>